<dbReference type="PANTHER" id="PTHR31503:SF85">
    <property type="entry name" value="CALCIUM-BINDING EF-HAND FAMILY PROTEIN"/>
    <property type="match status" value="1"/>
</dbReference>
<organism evidence="8 9">
    <name type="scientific">Escallonia herrerae</name>
    <dbReference type="NCBI Taxonomy" id="1293975"/>
    <lineage>
        <taxon>Eukaryota</taxon>
        <taxon>Viridiplantae</taxon>
        <taxon>Streptophyta</taxon>
        <taxon>Embryophyta</taxon>
        <taxon>Tracheophyta</taxon>
        <taxon>Spermatophyta</taxon>
        <taxon>Magnoliopsida</taxon>
        <taxon>eudicotyledons</taxon>
        <taxon>Gunneridae</taxon>
        <taxon>Pentapetalae</taxon>
        <taxon>asterids</taxon>
        <taxon>campanulids</taxon>
        <taxon>Escalloniales</taxon>
        <taxon>Escalloniaceae</taxon>
        <taxon>Escallonia</taxon>
    </lineage>
</organism>
<feature type="region of interest" description="Disordered" evidence="4">
    <location>
        <begin position="528"/>
        <end position="548"/>
    </location>
</feature>
<keyword evidence="3" id="KW-0406">Ion transport</keyword>
<comment type="caution">
    <text evidence="8">The sequence shown here is derived from an EMBL/GenBank/DDBJ whole genome shotgun (WGS) entry which is preliminary data.</text>
</comment>
<dbReference type="GO" id="GO:0005509">
    <property type="term" value="F:calcium ion binding"/>
    <property type="evidence" value="ECO:0007669"/>
    <property type="project" value="InterPro"/>
</dbReference>
<accession>A0AA88X4U1</accession>
<dbReference type="GO" id="GO:0015369">
    <property type="term" value="F:calcium:proton antiporter activity"/>
    <property type="evidence" value="ECO:0007669"/>
    <property type="project" value="TreeGrafter"/>
</dbReference>
<dbReference type="InterPro" id="IPR002048">
    <property type="entry name" value="EF_hand_dom"/>
</dbReference>
<keyword evidence="1" id="KW-0813">Transport</keyword>
<feature type="transmembrane region" description="Helical" evidence="5">
    <location>
        <begin position="201"/>
        <end position="222"/>
    </location>
</feature>
<dbReference type="Pfam" id="PF13499">
    <property type="entry name" value="EF-hand_7"/>
    <property type="match status" value="1"/>
</dbReference>
<feature type="region of interest" description="Disordered" evidence="4">
    <location>
        <begin position="134"/>
        <end position="168"/>
    </location>
</feature>
<keyword evidence="5" id="KW-0472">Membrane</keyword>
<dbReference type="AlphaFoldDB" id="A0AA88X4U1"/>
<dbReference type="SUPFAM" id="SSF47473">
    <property type="entry name" value="EF-hand"/>
    <property type="match status" value="1"/>
</dbReference>
<keyword evidence="6" id="KW-0732">Signal</keyword>
<reference evidence="8" key="1">
    <citation type="submission" date="2022-12" db="EMBL/GenBank/DDBJ databases">
        <title>Draft genome assemblies for two species of Escallonia (Escalloniales).</title>
        <authorList>
            <person name="Chanderbali A."/>
            <person name="Dervinis C."/>
            <person name="Anghel I."/>
            <person name="Soltis D."/>
            <person name="Soltis P."/>
            <person name="Zapata F."/>
        </authorList>
    </citation>
    <scope>NUCLEOTIDE SEQUENCE</scope>
    <source>
        <strain evidence="8">UCBG64.0493</strain>
        <tissue evidence="8">Leaf</tissue>
    </source>
</reference>
<keyword evidence="5" id="KW-1133">Transmembrane helix</keyword>
<proteinExistence type="predicted"/>
<dbReference type="GO" id="GO:0016020">
    <property type="term" value="C:membrane"/>
    <property type="evidence" value="ECO:0007669"/>
    <property type="project" value="InterPro"/>
</dbReference>
<evidence type="ECO:0000256" key="6">
    <source>
        <dbReference type="SAM" id="SignalP"/>
    </source>
</evidence>
<keyword evidence="5" id="KW-0812">Transmembrane</keyword>
<dbReference type="GO" id="GO:0006874">
    <property type="term" value="P:intracellular calcium ion homeostasis"/>
    <property type="evidence" value="ECO:0007669"/>
    <property type="project" value="TreeGrafter"/>
</dbReference>
<feature type="transmembrane region" description="Helical" evidence="5">
    <location>
        <begin position="176"/>
        <end position="195"/>
    </location>
</feature>
<dbReference type="CDD" id="cd00051">
    <property type="entry name" value="EFh"/>
    <property type="match status" value="1"/>
</dbReference>
<dbReference type="PANTHER" id="PTHR31503">
    <property type="entry name" value="VACUOLAR CALCIUM ION TRANSPORTER"/>
    <property type="match status" value="1"/>
</dbReference>
<feature type="chain" id="PRO_5041677547" description="EF-hand domain-containing protein" evidence="6">
    <location>
        <begin position="21"/>
        <end position="554"/>
    </location>
</feature>
<feature type="signal peptide" evidence="6">
    <location>
        <begin position="1"/>
        <end position="20"/>
    </location>
</feature>
<evidence type="ECO:0000256" key="3">
    <source>
        <dbReference type="ARBA" id="ARBA00023065"/>
    </source>
</evidence>
<evidence type="ECO:0000256" key="1">
    <source>
        <dbReference type="ARBA" id="ARBA00022449"/>
    </source>
</evidence>
<dbReference type="Gene3D" id="1.10.238.10">
    <property type="entry name" value="EF-hand"/>
    <property type="match status" value="1"/>
</dbReference>
<evidence type="ECO:0000256" key="5">
    <source>
        <dbReference type="SAM" id="Phobius"/>
    </source>
</evidence>
<feature type="compositionally biased region" description="Basic and acidic residues" evidence="4">
    <location>
        <begin position="537"/>
        <end position="546"/>
    </location>
</feature>
<keyword evidence="1" id="KW-0050">Antiport</keyword>
<sequence>MEKPTLCLVFLVLGLGMAQSRSIRLLNSTYPLVDSDRVERNHYPSVSLGGKGVFTSSSSSCVRMYGFLPCADNVGGYIAVYKFLLHQGTSLLTLEAPRCSTFLASASLVAAYLAFFRVLWGMCVMWGSQKLPENKSASGHTGLSTSDPLLEKKEKHQRSKGSGSGIKLDGETGTTAGIMLVSLIPFVLVLFVNIFKTSSGSRVMILVVLIVSTLCLLSYFAYQIWGPLIQERSSHGSKFEHLRLPQIQERTLHYSKLEHLVDEFSKNIRKLAKGKLINVKGKPDIYALKSALAQFDKNIKFTELDAVLREMRSGQVPVDKEHDEDGDNNNEIASRIVQPWLDKRRDELNKRVDELNKVKHAMESLQIPTSEAESLLMDNGERKSRHIESKFNHLDSNKDNRLSPSEFKELVRKMKAEEAPIDEEELVNTVRDWLDKDGDQNIDKQEFVHGVLKWLTGEESDEATWKEVDSLLNKAKVKFRIYGGVVMNNITSSLTLLAIVFAKDLTWDYNAEVGLIVVALSGYGQEENKKGKRMKNKQNDHEERSKRTPLACVL</sequence>
<name>A0AA88X4U1_9ASTE</name>
<dbReference type="InterPro" id="IPR018247">
    <property type="entry name" value="EF_Hand_1_Ca_BS"/>
</dbReference>
<feature type="compositionally biased region" description="Polar residues" evidence="4">
    <location>
        <begin position="135"/>
        <end position="147"/>
    </location>
</feature>
<evidence type="ECO:0000256" key="2">
    <source>
        <dbReference type="ARBA" id="ARBA00022837"/>
    </source>
</evidence>
<protein>
    <recommendedName>
        <fullName evidence="7">EF-hand domain-containing protein</fullName>
    </recommendedName>
</protein>
<evidence type="ECO:0000313" key="8">
    <source>
        <dbReference type="EMBL" id="KAK3039933.1"/>
    </source>
</evidence>
<evidence type="ECO:0000313" key="9">
    <source>
        <dbReference type="Proteomes" id="UP001188597"/>
    </source>
</evidence>
<feature type="domain" description="EF-hand" evidence="7">
    <location>
        <begin position="382"/>
        <end position="417"/>
    </location>
</feature>
<evidence type="ECO:0000259" key="7">
    <source>
        <dbReference type="PROSITE" id="PS50222"/>
    </source>
</evidence>
<gene>
    <name evidence="8" type="ORF">RJ639_027768</name>
</gene>
<evidence type="ECO:0000256" key="4">
    <source>
        <dbReference type="SAM" id="MobiDB-lite"/>
    </source>
</evidence>
<feature type="transmembrane region" description="Helical" evidence="5">
    <location>
        <begin position="102"/>
        <end position="120"/>
    </location>
</feature>
<dbReference type="PROSITE" id="PS50222">
    <property type="entry name" value="EF_HAND_2"/>
    <property type="match status" value="1"/>
</dbReference>
<dbReference type="EMBL" id="JAVXUP010000067">
    <property type="protein sequence ID" value="KAK3039933.1"/>
    <property type="molecule type" value="Genomic_DNA"/>
</dbReference>
<dbReference type="PROSITE" id="PS00018">
    <property type="entry name" value="EF_HAND_1"/>
    <property type="match status" value="2"/>
</dbReference>
<keyword evidence="2" id="KW-0106">Calcium</keyword>
<dbReference type="Proteomes" id="UP001188597">
    <property type="component" value="Unassembled WGS sequence"/>
</dbReference>
<dbReference type="InterPro" id="IPR011992">
    <property type="entry name" value="EF-hand-dom_pair"/>
</dbReference>
<keyword evidence="9" id="KW-1185">Reference proteome</keyword>
<dbReference type="InterPro" id="IPR004713">
    <property type="entry name" value="CaH_exchang"/>
</dbReference>